<keyword evidence="2" id="KW-0808">Transferase</keyword>
<dbReference type="GO" id="GO:0016301">
    <property type="term" value="F:kinase activity"/>
    <property type="evidence" value="ECO:0007669"/>
    <property type="project" value="UniProtKB-KW"/>
</dbReference>
<dbReference type="AlphaFoldDB" id="A0A1R3FV81"/>
<evidence type="ECO:0000313" key="3">
    <source>
        <dbReference type="Proteomes" id="UP000188268"/>
    </source>
</evidence>
<name>A0A1R3FV81_COCAP</name>
<sequence>MVVSENHILGTFIRRYIFGSISDDDVPGSIVQPTSEDVMTETNNQENRNQMNRNESTDEAALEVQSS</sequence>
<reference evidence="2 3" key="1">
    <citation type="submission" date="2013-09" db="EMBL/GenBank/DDBJ databases">
        <title>Corchorus capsularis genome sequencing.</title>
        <authorList>
            <person name="Alam M."/>
            <person name="Haque M.S."/>
            <person name="Islam M.S."/>
            <person name="Emdad E.M."/>
            <person name="Islam M.M."/>
            <person name="Ahmed B."/>
            <person name="Halim A."/>
            <person name="Hossen Q.M.M."/>
            <person name="Hossain M.Z."/>
            <person name="Ahmed R."/>
            <person name="Khan M.M."/>
            <person name="Islam R."/>
            <person name="Rashid M.M."/>
            <person name="Khan S.A."/>
            <person name="Rahman M.S."/>
            <person name="Alam M."/>
        </authorList>
    </citation>
    <scope>NUCLEOTIDE SEQUENCE [LARGE SCALE GENOMIC DNA]</scope>
    <source>
        <strain evidence="3">cv. CVL-1</strain>
        <tissue evidence="2">Whole seedling</tissue>
    </source>
</reference>
<evidence type="ECO:0000256" key="1">
    <source>
        <dbReference type="SAM" id="MobiDB-lite"/>
    </source>
</evidence>
<comment type="caution">
    <text evidence="2">The sequence shown here is derived from an EMBL/GenBank/DDBJ whole genome shotgun (WGS) entry which is preliminary data.</text>
</comment>
<gene>
    <name evidence="2" type="ORF">CCACVL1_30823</name>
</gene>
<feature type="compositionally biased region" description="Low complexity" evidence="1">
    <location>
        <begin position="40"/>
        <end position="54"/>
    </location>
</feature>
<accession>A0A1R3FV81</accession>
<feature type="region of interest" description="Disordered" evidence="1">
    <location>
        <begin position="28"/>
        <end position="67"/>
    </location>
</feature>
<organism evidence="2 3">
    <name type="scientific">Corchorus capsularis</name>
    <name type="common">Jute</name>
    <dbReference type="NCBI Taxonomy" id="210143"/>
    <lineage>
        <taxon>Eukaryota</taxon>
        <taxon>Viridiplantae</taxon>
        <taxon>Streptophyta</taxon>
        <taxon>Embryophyta</taxon>
        <taxon>Tracheophyta</taxon>
        <taxon>Spermatophyta</taxon>
        <taxon>Magnoliopsida</taxon>
        <taxon>eudicotyledons</taxon>
        <taxon>Gunneridae</taxon>
        <taxon>Pentapetalae</taxon>
        <taxon>rosids</taxon>
        <taxon>malvids</taxon>
        <taxon>Malvales</taxon>
        <taxon>Malvaceae</taxon>
        <taxon>Grewioideae</taxon>
        <taxon>Apeibeae</taxon>
        <taxon>Corchorus</taxon>
    </lineage>
</organism>
<keyword evidence="3" id="KW-1185">Reference proteome</keyword>
<keyword evidence="2" id="KW-0418">Kinase</keyword>
<dbReference type="EMBL" id="AWWV01016392">
    <property type="protein sequence ID" value="OMO49751.1"/>
    <property type="molecule type" value="Genomic_DNA"/>
</dbReference>
<dbReference type="Proteomes" id="UP000188268">
    <property type="component" value="Unassembled WGS sequence"/>
</dbReference>
<proteinExistence type="predicted"/>
<protein>
    <submittedName>
        <fullName evidence="2">AGC/NDR protein kinase</fullName>
    </submittedName>
</protein>
<evidence type="ECO:0000313" key="2">
    <source>
        <dbReference type="EMBL" id="OMO49751.1"/>
    </source>
</evidence>
<dbReference type="Gramene" id="OMO49751">
    <property type="protein sequence ID" value="OMO49751"/>
    <property type="gene ID" value="CCACVL1_30823"/>
</dbReference>